<feature type="domain" description="Histidine kinase/HSP90-like ATPase" evidence="7">
    <location>
        <begin position="298"/>
        <end position="382"/>
    </location>
</feature>
<dbReference type="Pfam" id="PF02518">
    <property type="entry name" value="HATPase_c"/>
    <property type="match status" value="1"/>
</dbReference>
<dbReference type="InterPro" id="IPR050482">
    <property type="entry name" value="Sensor_HK_TwoCompSys"/>
</dbReference>
<sequence>MEASRNVSDLTRLDPVWIAMSRFAAMMRGSVAVVVVPGALLMSGPGVSPIWLAAALTLFCAWTAGYVRICWTRGLAAWVIAVDVATGCALCLLLPRLVTPSLIVDGASWVAAVASLVAICAQLAGRPLLSIPAGLLVTAAYLTGAGLTDTPGGGVPHALTLTIQTFVAAAAMIVATRTGVAASHAFTALQREEREAEIEAAERADALTQLRLVHNGPLTTLTMALHAEAARPSEVLRRHATANLTELPRLAAAPRDRAQDVRLDERLAQVAVWHEPQLRVTATTRPCLVPEPVADSFGAAVRECLENVVRHARVTEAGVTLAEHDGEVVVTVTDQGVGFVPGQVPASTFGLRGAVVAAMAQAGGGAAIESAPGAGTRVELRWRRG</sequence>
<feature type="transmembrane region" description="Helical" evidence="6">
    <location>
        <begin position="154"/>
        <end position="175"/>
    </location>
</feature>
<evidence type="ECO:0000256" key="2">
    <source>
        <dbReference type="ARBA" id="ARBA00012438"/>
    </source>
</evidence>
<dbReference type="SUPFAM" id="SSF55874">
    <property type="entry name" value="ATPase domain of HSP90 chaperone/DNA topoisomerase II/histidine kinase"/>
    <property type="match status" value="1"/>
</dbReference>
<keyword evidence="9" id="KW-1185">Reference proteome</keyword>
<protein>
    <recommendedName>
        <fullName evidence="2">histidine kinase</fullName>
        <ecNumber evidence="2">2.7.13.3</ecNumber>
    </recommendedName>
</protein>
<feature type="transmembrane region" description="Helical" evidence="6">
    <location>
        <begin position="101"/>
        <end position="121"/>
    </location>
</feature>
<keyword evidence="6" id="KW-1133">Transmembrane helix</keyword>
<dbReference type="PANTHER" id="PTHR24421">
    <property type="entry name" value="NITRATE/NITRITE SENSOR PROTEIN NARX-RELATED"/>
    <property type="match status" value="1"/>
</dbReference>
<evidence type="ECO:0000256" key="1">
    <source>
        <dbReference type="ARBA" id="ARBA00000085"/>
    </source>
</evidence>
<keyword evidence="6" id="KW-0812">Transmembrane</keyword>
<proteinExistence type="predicted"/>
<dbReference type="EC" id="2.7.13.3" evidence="2"/>
<comment type="catalytic activity">
    <reaction evidence="1">
        <text>ATP + protein L-histidine = ADP + protein N-phospho-L-histidine.</text>
        <dbReference type="EC" id="2.7.13.3"/>
    </reaction>
</comment>
<dbReference type="AlphaFoldDB" id="A0A919UHN3"/>
<dbReference type="PANTHER" id="PTHR24421:SF10">
    <property type="entry name" value="NITRATE_NITRITE SENSOR PROTEIN NARQ"/>
    <property type="match status" value="1"/>
</dbReference>
<evidence type="ECO:0000313" key="8">
    <source>
        <dbReference type="EMBL" id="GIH22249.1"/>
    </source>
</evidence>
<evidence type="ECO:0000256" key="4">
    <source>
        <dbReference type="ARBA" id="ARBA00022777"/>
    </source>
</evidence>
<keyword evidence="4" id="KW-0418">Kinase</keyword>
<evidence type="ECO:0000256" key="5">
    <source>
        <dbReference type="ARBA" id="ARBA00023012"/>
    </source>
</evidence>
<dbReference type="Proteomes" id="UP000640052">
    <property type="component" value="Unassembled WGS sequence"/>
</dbReference>
<keyword evidence="6" id="KW-0472">Membrane</keyword>
<feature type="transmembrane region" description="Helical" evidence="6">
    <location>
        <begin position="128"/>
        <end position="148"/>
    </location>
</feature>
<reference evidence="8" key="1">
    <citation type="submission" date="2021-01" db="EMBL/GenBank/DDBJ databases">
        <title>Whole genome shotgun sequence of Acrocarpospora phusangensis NBRC 108782.</title>
        <authorList>
            <person name="Komaki H."/>
            <person name="Tamura T."/>
        </authorList>
    </citation>
    <scope>NUCLEOTIDE SEQUENCE</scope>
    <source>
        <strain evidence="8">NBRC 108782</strain>
    </source>
</reference>
<evidence type="ECO:0000313" key="9">
    <source>
        <dbReference type="Proteomes" id="UP000640052"/>
    </source>
</evidence>
<dbReference type="GO" id="GO:0004673">
    <property type="term" value="F:protein histidine kinase activity"/>
    <property type="evidence" value="ECO:0007669"/>
    <property type="project" value="UniProtKB-EC"/>
</dbReference>
<organism evidence="8 9">
    <name type="scientific">Acrocarpospora phusangensis</name>
    <dbReference type="NCBI Taxonomy" id="1070424"/>
    <lineage>
        <taxon>Bacteria</taxon>
        <taxon>Bacillati</taxon>
        <taxon>Actinomycetota</taxon>
        <taxon>Actinomycetes</taxon>
        <taxon>Streptosporangiales</taxon>
        <taxon>Streptosporangiaceae</taxon>
        <taxon>Acrocarpospora</taxon>
    </lineage>
</organism>
<dbReference type="CDD" id="cd16917">
    <property type="entry name" value="HATPase_UhpB-NarQ-NarX-like"/>
    <property type="match status" value="1"/>
</dbReference>
<feature type="transmembrane region" description="Helical" evidence="6">
    <location>
        <begin position="21"/>
        <end position="42"/>
    </location>
</feature>
<evidence type="ECO:0000256" key="6">
    <source>
        <dbReference type="SAM" id="Phobius"/>
    </source>
</evidence>
<dbReference type="InterPro" id="IPR003594">
    <property type="entry name" value="HATPase_dom"/>
</dbReference>
<dbReference type="InterPro" id="IPR036890">
    <property type="entry name" value="HATPase_C_sf"/>
</dbReference>
<evidence type="ECO:0000259" key="7">
    <source>
        <dbReference type="Pfam" id="PF02518"/>
    </source>
</evidence>
<dbReference type="Gene3D" id="3.30.565.10">
    <property type="entry name" value="Histidine kinase-like ATPase, C-terminal domain"/>
    <property type="match status" value="1"/>
</dbReference>
<feature type="transmembrane region" description="Helical" evidence="6">
    <location>
        <begin position="48"/>
        <end position="67"/>
    </location>
</feature>
<accession>A0A919UHN3</accession>
<name>A0A919UHN3_9ACTN</name>
<evidence type="ECO:0000256" key="3">
    <source>
        <dbReference type="ARBA" id="ARBA00022679"/>
    </source>
</evidence>
<keyword evidence="5" id="KW-0902">Two-component regulatory system</keyword>
<gene>
    <name evidence="8" type="ORF">Aph01nite_05590</name>
</gene>
<dbReference type="GO" id="GO:0000160">
    <property type="term" value="P:phosphorelay signal transduction system"/>
    <property type="evidence" value="ECO:0007669"/>
    <property type="project" value="UniProtKB-KW"/>
</dbReference>
<feature type="transmembrane region" description="Helical" evidence="6">
    <location>
        <begin position="74"/>
        <end position="95"/>
    </location>
</feature>
<keyword evidence="3" id="KW-0808">Transferase</keyword>
<dbReference type="EMBL" id="BOOA01000003">
    <property type="protein sequence ID" value="GIH22249.1"/>
    <property type="molecule type" value="Genomic_DNA"/>
</dbReference>
<comment type="caution">
    <text evidence="8">The sequence shown here is derived from an EMBL/GenBank/DDBJ whole genome shotgun (WGS) entry which is preliminary data.</text>
</comment>